<dbReference type="InterPro" id="IPR029058">
    <property type="entry name" value="AB_hydrolase_fold"/>
</dbReference>
<dbReference type="Pfam" id="PF07859">
    <property type="entry name" value="Abhydrolase_3"/>
    <property type="match status" value="1"/>
</dbReference>
<dbReference type="InterPro" id="IPR050300">
    <property type="entry name" value="GDXG_lipolytic_enzyme"/>
</dbReference>
<evidence type="ECO:0000256" key="1">
    <source>
        <dbReference type="ARBA" id="ARBA00022801"/>
    </source>
</evidence>
<evidence type="ECO:0000313" key="4">
    <source>
        <dbReference type="Proteomes" id="UP000298180"/>
    </source>
</evidence>
<dbReference type="PANTHER" id="PTHR48081">
    <property type="entry name" value="AB HYDROLASE SUPERFAMILY PROTEIN C4A8.06C"/>
    <property type="match status" value="1"/>
</dbReference>
<dbReference type="OrthoDB" id="9771666at2"/>
<proteinExistence type="predicted"/>
<dbReference type="GO" id="GO:0016787">
    <property type="term" value="F:hydrolase activity"/>
    <property type="evidence" value="ECO:0007669"/>
    <property type="project" value="UniProtKB-KW"/>
</dbReference>
<reference evidence="3 4" key="1">
    <citation type="submission" date="2019-03" db="EMBL/GenBank/DDBJ databases">
        <title>Ramlibacter henchirensis DSM 14656, whole genome shotgun sequence.</title>
        <authorList>
            <person name="Zhang X."/>
            <person name="Feng G."/>
            <person name="Zhu H."/>
        </authorList>
    </citation>
    <scope>NUCLEOTIDE SEQUENCE [LARGE SCALE GENOMIC DNA]</scope>
    <source>
        <strain evidence="3 4">DSM 14656</strain>
    </source>
</reference>
<keyword evidence="4" id="KW-1185">Reference proteome</keyword>
<comment type="caution">
    <text evidence="3">The sequence shown here is derived from an EMBL/GenBank/DDBJ whole genome shotgun (WGS) entry which is preliminary data.</text>
</comment>
<dbReference type="Proteomes" id="UP000298180">
    <property type="component" value="Unassembled WGS sequence"/>
</dbReference>
<protein>
    <submittedName>
        <fullName evidence="3">Alpha/beta hydrolase</fullName>
    </submittedName>
</protein>
<dbReference type="SUPFAM" id="SSF53474">
    <property type="entry name" value="alpha/beta-Hydrolases"/>
    <property type="match status" value="1"/>
</dbReference>
<keyword evidence="1 3" id="KW-0378">Hydrolase</keyword>
<dbReference type="Gene3D" id="3.40.50.1820">
    <property type="entry name" value="alpha/beta hydrolase"/>
    <property type="match status" value="1"/>
</dbReference>
<dbReference type="PANTHER" id="PTHR48081:SF33">
    <property type="entry name" value="KYNURENINE FORMAMIDASE"/>
    <property type="match status" value="1"/>
</dbReference>
<dbReference type="InterPro" id="IPR013094">
    <property type="entry name" value="AB_hydrolase_3"/>
</dbReference>
<name>A0A4Z0C719_9BURK</name>
<evidence type="ECO:0000259" key="2">
    <source>
        <dbReference type="Pfam" id="PF07859"/>
    </source>
</evidence>
<dbReference type="AlphaFoldDB" id="A0A4Z0C719"/>
<gene>
    <name evidence="3" type="ORF">EZ313_03210</name>
</gene>
<feature type="domain" description="Alpha/beta hydrolase fold-3" evidence="2">
    <location>
        <begin position="72"/>
        <end position="190"/>
    </location>
</feature>
<evidence type="ECO:0000313" key="3">
    <source>
        <dbReference type="EMBL" id="TFZ07467.1"/>
    </source>
</evidence>
<organism evidence="3 4">
    <name type="scientific">Ramlibacter henchirensis</name>
    <dbReference type="NCBI Taxonomy" id="204072"/>
    <lineage>
        <taxon>Bacteria</taxon>
        <taxon>Pseudomonadati</taxon>
        <taxon>Pseudomonadota</taxon>
        <taxon>Betaproteobacteria</taxon>
        <taxon>Burkholderiales</taxon>
        <taxon>Comamonadaceae</taxon>
        <taxon>Ramlibacter</taxon>
    </lineage>
</organism>
<dbReference type="EMBL" id="SMLM01000001">
    <property type="protein sequence ID" value="TFZ07467.1"/>
    <property type="molecule type" value="Genomic_DNA"/>
</dbReference>
<accession>A0A4Z0C719</accession>
<sequence length="283" mass="30244">MLGISHPDDLEWQYNPRKAVPDVEEFARRTAALSAGTRQRRPEARLDLRYGAGKLATLDVFPAPAAGAPVHVFLHGGYWRGRDKSDYSYVADALVPLGLTTVVMNYDLCPAVELPAIVRQVRDGLQWIHAHARDWGGDPAAITASGHSAGAHLIAAALPSAGDAPAAWAPRAAVLVSGIYELEPVLSVSVNQEIRLRAEQVDELSPMRHPPTPAVPLVLVAGGAEPSSWVKQSHDFAKICTAGGGSAIYVEMPGAHHYSIMNALEHAHAPLARLIAAYAQAYT</sequence>